<gene>
    <name evidence="1" type="ORF">SAMN05660841_03286</name>
</gene>
<dbReference type="Proteomes" id="UP000190150">
    <property type="component" value="Unassembled WGS sequence"/>
</dbReference>
<dbReference type="RefSeq" id="WP_079644680.1">
    <property type="nucleotide sequence ID" value="NZ_FUZF01000016.1"/>
</dbReference>
<proteinExistence type="predicted"/>
<evidence type="ECO:0000313" key="2">
    <source>
        <dbReference type="Proteomes" id="UP000190150"/>
    </source>
</evidence>
<organism evidence="1 2">
    <name type="scientific">Sphingobacterium nematocida</name>
    <dbReference type="NCBI Taxonomy" id="1513896"/>
    <lineage>
        <taxon>Bacteria</taxon>
        <taxon>Pseudomonadati</taxon>
        <taxon>Bacteroidota</taxon>
        <taxon>Sphingobacteriia</taxon>
        <taxon>Sphingobacteriales</taxon>
        <taxon>Sphingobacteriaceae</taxon>
        <taxon>Sphingobacterium</taxon>
    </lineage>
</organism>
<dbReference type="STRING" id="1513896.SAMN05660841_03286"/>
<dbReference type="AlphaFoldDB" id="A0A1T5FI63"/>
<protein>
    <submittedName>
        <fullName evidence="1">Uncharacterized protein</fullName>
    </submittedName>
</protein>
<keyword evidence="2" id="KW-1185">Reference proteome</keyword>
<sequence length="111" mass="12939">MFRFKRLSQLFKSGKYRLSNRCGRDHATIISFKKRDDGYMYGMTVDFATRTFSVSRSSAIGESKRECTAYLSYDLLTKAGKEMVKLYDDGNLEDGYLEFQIFMYIIGNLFL</sequence>
<reference evidence="2" key="1">
    <citation type="submission" date="2017-02" db="EMBL/GenBank/DDBJ databases">
        <authorList>
            <person name="Varghese N."/>
            <person name="Submissions S."/>
        </authorList>
    </citation>
    <scope>NUCLEOTIDE SEQUENCE [LARGE SCALE GENOMIC DNA]</scope>
    <source>
        <strain evidence="2">DSM 24091</strain>
    </source>
</reference>
<accession>A0A1T5FI63</accession>
<evidence type="ECO:0000313" key="1">
    <source>
        <dbReference type="EMBL" id="SKB95904.1"/>
    </source>
</evidence>
<name>A0A1T5FI63_9SPHI</name>
<dbReference type="EMBL" id="FUZF01000016">
    <property type="protein sequence ID" value="SKB95904.1"/>
    <property type="molecule type" value="Genomic_DNA"/>
</dbReference>